<dbReference type="PANTHER" id="PTHR43825:SF1">
    <property type="entry name" value="TRANSKETOLASE-LIKE PYRIMIDINE-BINDING DOMAIN-CONTAINING PROTEIN"/>
    <property type="match status" value="1"/>
</dbReference>
<gene>
    <name evidence="5" type="ORF">H8699_11530</name>
</gene>
<name>A0A926HPD0_9FIRM</name>
<evidence type="ECO:0000313" key="5">
    <source>
        <dbReference type="EMBL" id="MBC8530061.1"/>
    </source>
</evidence>
<comment type="similarity">
    <text evidence="2">Belongs to the transketolase family.</text>
</comment>
<dbReference type="InterPro" id="IPR029061">
    <property type="entry name" value="THDP-binding"/>
</dbReference>
<dbReference type="Pfam" id="PF02779">
    <property type="entry name" value="Transket_pyr"/>
    <property type="match status" value="1"/>
</dbReference>
<keyword evidence="3" id="KW-0786">Thiamine pyrophosphate</keyword>
<dbReference type="Proteomes" id="UP000654279">
    <property type="component" value="Unassembled WGS sequence"/>
</dbReference>
<reference evidence="5" key="1">
    <citation type="submission" date="2020-08" db="EMBL/GenBank/DDBJ databases">
        <title>Genome public.</title>
        <authorList>
            <person name="Liu C."/>
            <person name="Sun Q."/>
        </authorList>
    </citation>
    <scope>NUCLEOTIDE SEQUENCE</scope>
    <source>
        <strain evidence="5">NSJ-44</strain>
    </source>
</reference>
<feature type="domain" description="Transketolase-like pyrimidine-binding" evidence="4">
    <location>
        <begin position="5"/>
        <end position="172"/>
    </location>
</feature>
<evidence type="ECO:0000256" key="1">
    <source>
        <dbReference type="ARBA" id="ARBA00001964"/>
    </source>
</evidence>
<proteinExistence type="inferred from homology"/>
<dbReference type="EMBL" id="JACRSO010000006">
    <property type="protein sequence ID" value="MBC8530061.1"/>
    <property type="molecule type" value="Genomic_DNA"/>
</dbReference>
<comment type="cofactor">
    <cofactor evidence="1">
        <name>thiamine diphosphate</name>
        <dbReference type="ChEBI" id="CHEBI:58937"/>
    </cofactor>
</comment>
<dbReference type="RefSeq" id="WP_249285821.1">
    <property type="nucleotide sequence ID" value="NZ_JACRSO010000006.1"/>
</dbReference>
<dbReference type="AlphaFoldDB" id="A0A926HPD0"/>
<evidence type="ECO:0000313" key="6">
    <source>
        <dbReference type="Proteomes" id="UP000654279"/>
    </source>
</evidence>
<dbReference type="InterPro" id="IPR033248">
    <property type="entry name" value="Transketolase_C"/>
</dbReference>
<dbReference type="Gene3D" id="3.40.50.920">
    <property type="match status" value="1"/>
</dbReference>
<dbReference type="InterPro" id="IPR005475">
    <property type="entry name" value="Transketolase-like_Pyr-bd"/>
</dbReference>
<dbReference type="FunFam" id="3.40.50.970:FF:000129">
    <property type="entry name" value="Transketolase"/>
    <property type="match status" value="1"/>
</dbReference>
<dbReference type="SUPFAM" id="SSF52518">
    <property type="entry name" value="Thiamin diphosphate-binding fold (THDP-binding)"/>
    <property type="match status" value="1"/>
</dbReference>
<evidence type="ECO:0000256" key="2">
    <source>
        <dbReference type="ARBA" id="ARBA00007131"/>
    </source>
</evidence>
<dbReference type="PANTHER" id="PTHR43825">
    <property type="entry name" value="PYRUVATE DEHYDROGENASE E1 COMPONENT"/>
    <property type="match status" value="1"/>
</dbReference>
<evidence type="ECO:0000259" key="4">
    <source>
        <dbReference type="SMART" id="SM00861"/>
    </source>
</evidence>
<dbReference type="Gene3D" id="3.40.50.970">
    <property type="match status" value="1"/>
</dbReference>
<sequence>MKDTLEMREVYTRALEQLMKEDERVVVVEADLSRGVNTLRLRDEFPGRHIDAGIAEQDMVTISAGLAISVNKIPFTHTFAPFISRRAMDQVYLSVGFSNANVKLVGSDPGVSAEINGGTHDGFEDVTLMRMVPNMTIFEPVDAEQLRQAMPQIYKHVGPFYMRMFRKQTEKVFDENYRFVLGKADTLKEGKDVAIIASGIMVAEALKAATALHEQGIEARVINLHTIKPMDTETVLKAAKECGAIVTAENHNINGGLGGAVCEYLSGVCPVPVKRIGVRDHFGEVGKLDFLMEKYAMKASDIVKASQEAIAMKK</sequence>
<comment type="caution">
    <text evidence="5">The sequence shown here is derived from an EMBL/GenBank/DDBJ whole genome shotgun (WGS) entry which is preliminary data.</text>
</comment>
<organism evidence="5 6">
    <name type="scientific">Luoshenia tenuis</name>
    <dbReference type="NCBI Taxonomy" id="2763654"/>
    <lineage>
        <taxon>Bacteria</taxon>
        <taxon>Bacillati</taxon>
        <taxon>Bacillota</taxon>
        <taxon>Clostridia</taxon>
        <taxon>Christensenellales</taxon>
        <taxon>Christensenellaceae</taxon>
        <taxon>Luoshenia</taxon>
    </lineage>
</organism>
<dbReference type="SUPFAM" id="SSF52922">
    <property type="entry name" value="TK C-terminal domain-like"/>
    <property type="match status" value="1"/>
</dbReference>
<dbReference type="SMART" id="SM00861">
    <property type="entry name" value="Transket_pyr"/>
    <property type="match status" value="1"/>
</dbReference>
<evidence type="ECO:0000256" key="3">
    <source>
        <dbReference type="ARBA" id="ARBA00023052"/>
    </source>
</evidence>
<dbReference type="CDD" id="cd07033">
    <property type="entry name" value="TPP_PYR_DXS_TK_like"/>
    <property type="match status" value="1"/>
</dbReference>
<dbReference type="Pfam" id="PF02780">
    <property type="entry name" value="Transketolase_C"/>
    <property type="match status" value="1"/>
</dbReference>
<protein>
    <submittedName>
        <fullName evidence="5">Transketolase family protein</fullName>
    </submittedName>
</protein>
<dbReference type="InterPro" id="IPR051157">
    <property type="entry name" value="PDH/Transketolase"/>
</dbReference>
<keyword evidence="6" id="KW-1185">Reference proteome</keyword>
<dbReference type="InterPro" id="IPR009014">
    <property type="entry name" value="Transketo_C/PFOR_II"/>
</dbReference>
<accession>A0A926HPD0</accession>